<organism evidence="1">
    <name type="scientific">viral metagenome</name>
    <dbReference type="NCBI Taxonomy" id="1070528"/>
    <lineage>
        <taxon>unclassified sequences</taxon>
        <taxon>metagenomes</taxon>
        <taxon>organismal metagenomes</taxon>
    </lineage>
</organism>
<accession>A0A6C0HAJ0</accession>
<proteinExistence type="predicted"/>
<evidence type="ECO:0000313" key="1">
    <source>
        <dbReference type="EMBL" id="QHT77003.1"/>
    </source>
</evidence>
<dbReference type="AlphaFoldDB" id="A0A6C0HAJ0"/>
<reference evidence="1" key="1">
    <citation type="journal article" date="2020" name="Nature">
        <title>Giant virus diversity and host interactions through global metagenomics.</title>
        <authorList>
            <person name="Schulz F."/>
            <person name="Roux S."/>
            <person name="Paez-Espino D."/>
            <person name="Jungbluth S."/>
            <person name="Walsh D.A."/>
            <person name="Denef V.J."/>
            <person name="McMahon K.D."/>
            <person name="Konstantinidis K.T."/>
            <person name="Eloe-Fadrosh E.A."/>
            <person name="Kyrpides N.C."/>
            <person name="Woyke T."/>
        </authorList>
    </citation>
    <scope>NUCLEOTIDE SEQUENCE</scope>
    <source>
        <strain evidence="1">GVMAG-M-3300023179-82</strain>
    </source>
</reference>
<sequence length="83" mass="9729">MELINVINEIKTKYHDGGHIIWFYREVKSLKDAIKTNVSAELYQDFQRELKCVYYESIYGDGDDSDQVVNDCIKVLDLIIDTH</sequence>
<name>A0A6C0HAJ0_9ZZZZ</name>
<protein>
    <submittedName>
        <fullName evidence="1">Uncharacterized protein</fullName>
    </submittedName>
</protein>
<dbReference type="EMBL" id="MN739914">
    <property type="protein sequence ID" value="QHT77003.1"/>
    <property type="molecule type" value="Genomic_DNA"/>
</dbReference>